<keyword evidence="7" id="KW-1133">Transmembrane helix</keyword>
<feature type="transmembrane region" description="Helical" evidence="7">
    <location>
        <begin position="172"/>
        <end position="189"/>
    </location>
</feature>
<dbReference type="SUPFAM" id="SSF47384">
    <property type="entry name" value="Homodimeric domain of signal transducing histidine kinase"/>
    <property type="match status" value="1"/>
</dbReference>
<dbReference type="PANTHER" id="PTHR45453:SF1">
    <property type="entry name" value="PHOSPHATE REGULON SENSOR PROTEIN PHOR"/>
    <property type="match status" value="1"/>
</dbReference>
<feature type="transmembrane region" description="Helical" evidence="7">
    <location>
        <begin position="34"/>
        <end position="50"/>
    </location>
</feature>
<name>A0ABY0IF25_9BACT</name>
<dbReference type="SUPFAM" id="SSF55874">
    <property type="entry name" value="ATPase domain of HSP90 chaperone/DNA topoisomerase II/histidine kinase"/>
    <property type="match status" value="1"/>
</dbReference>
<feature type="transmembrane region" description="Helical" evidence="7">
    <location>
        <begin position="119"/>
        <end position="135"/>
    </location>
</feature>
<dbReference type="PANTHER" id="PTHR45453">
    <property type="entry name" value="PHOSPHATE REGULON SENSOR PROTEIN PHOR"/>
    <property type="match status" value="1"/>
</dbReference>
<dbReference type="InterPro" id="IPR005467">
    <property type="entry name" value="His_kinase_dom"/>
</dbReference>
<evidence type="ECO:0000256" key="7">
    <source>
        <dbReference type="SAM" id="Phobius"/>
    </source>
</evidence>
<dbReference type="PROSITE" id="PS50109">
    <property type="entry name" value="HIS_KIN"/>
    <property type="match status" value="1"/>
</dbReference>
<dbReference type="SMART" id="SM00388">
    <property type="entry name" value="HisKA"/>
    <property type="match status" value="1"/>
</dbReference>
<dbReference type="InterPro" id="IPR036097">
    <property type="entry name" value="HisK_dim/P_sf"/>
</dbReference>
<organism evidence="9 10">
    <name type="scientific">Halobacteriovorax vibrionivorans</name>
    <dbReference type="NCBI Taxonomy" id="2152716"/>
    <lineage>
        <taxon>Bacteria</taxon>
        <taxon>Pseudomonadati</taxon>
        <taxon>Bdellovibrionota</taxon>
        <taxon>Bacteriovoracia</taxon>
        <taxon>Bacteriovoracales</taxon>
        <taxon>Halobacteriovoraceae</taxon>
        <taxon>Halobacteriovorax</taxon>
    </lineage>
</organism>
<evidence type="ECO:0000256" key="6">
    <source>
        <dbReference type="ARBA" id="ARBA00023012"/>
    </source>
</evidence>
<dbReference type="GO" id="GO:0016301">
    <property type="term" value="F:kinase activity"/>
    <property type="evidence" value="ECO:0007669"/>
    <property type="project" value="UniProtKB-KW"/>
</dbReference>
<dbReference type="EC" id="2.7.13.3" evidence="2"/>
<keyword evidence="4" id="KW-0808">Transferase</keyword>
<dbReference type="InterPro" id="IPR004358">
    <property type="entry name" value="Sig_transdc_His_kin-like_C"/>
</dbReference>
<dbReference type="Pfam" id="PF02518">
    <property type="entry name" value="HATPase_c"/>
    <property type="match status" value="1"/>
</dbReference>
<evidence type="ECO:0000256" key="4">
    <source>
        <dbReference type="ARBA" id="ARBA00022679"/>
    </source>
</evidence>
<keyword evidence="7" id="KW-0472">Membrane</keyword>
<dbReference type="CDD" id="cd00082">
    <property type="entry name" value="HisKA"/>
    <property type="match status" value="1"/>
</dbReference>
<reference evidence="10" key="1">
    <citation type="journal article" date="2019" name="Int. J. Syst. Evol. Microbiol.">
        <title>Halobacteriovorax valvorus sp. nov., a novel prokaryotic predator isolated from coastal seawater of China.</title>
        <authorList>
            <person name="Chen M.-X."/>
        </authorList>
    </citation>
    <scope>NUCLEOTIDE SEQUENCE [LARGE SCALE GENOMIC DNA]</scope>
    <source>
        <strain evidence="10">BL9</strain>
    </source>
</reference>
<sequence>MDQFINVFGEFKNSEEEREYLENAWNKDSFYTRYSYLTCCILMLFAGLFADYQRTFFYGSPNILTALRVGLVAYGLYFVYSWRNKAYSEKVEVHLFYIKLLSVIIVAALTFMVQGRSSTLLAGVMIMTTSFYVMLPGRLKCIIWNCVLLFLVFLTVPLLHPEADLANHGYRVFILVSLNIVLFAFRSMFNRAWRLFHISNRRLAEMNKTKDDVISTIAHDLKSPLQVIMSSAQAVTRSNRELSTERIQSYQNRILKAARKTDNLLRDLLSWAITSNESLGYDPKDTNIKPTIEKAIEFAIELAQTKELDIDVDLEDYVLNHDSVMIETCIRNIISNAIKFTPEGGKINVKGQHDENGYQIEVVDQGEGVPDVVINGLASGNTFHVKQGTKGEKGTGIGLKLVHSFLEKHNAKLLIENLPDCGSRVTLNLPLV</sequence>
<dbReference type="InterPro" id="IPR050351">
    <property type="entry name" value="BphY/WalK/GraS-like"/>
</dbReference>
<keyword evidence="10" id="KW-1185">Reference proteome</keyword>
<evidence type="ECO:0000313" key="9">
    <source>
        <dbReference type="EMBL" id="RZF21539.1"/>
    </source>
</evidence>
<dbReference type="Gene3D" id="3.30.565.10">
    <property type="entry name" value="Histidine kinase-like ATPase, C-terminal domain"/>
    <property type="match status" value="1"/>
</dbReference>
<dbReference type="Pfam" id="PF00512">
    <property type="entry name" value="HisKA"/>
    <property type="match status" value="1"/>
</dbReference>
<proteinExistence type="predicted"/>
<dbReference type="PRINTS" id="PR00344">
    <property type="entry name" value="BCTRLSENSOR"/>
</dbReference>
<dbReference type="Gene3D" id="1.10.287.130">
    <property type="match status" value="1"/>
</dbReference>
<comment type="catalytic activity">
    <reaction evidence="1">
        <text>ATP + protein L-histidine = ADP + protein N-phospho-L-histidine.</text>
        <dbReference type="EC" id="2.7.13.3"/>
    </reaction>
</comment>
<protein>
    <recommendedName>
        <fullName evidence="2">histidine kinase</fullName>
        <ecNumber evidence="2">2.7.13.3</ecNumber>
    </recommendedName>
</protein>
<keyword evidence="3" id="KW-0597">Phosphoprotein</keyword>
<evidence type="ECO:0000256" key="2">
    <source>
        <dbReference type="ARBA" id="ARBA00012438"/>
    </source>
</evidence>
<gene>
    <name evidence="9" type="ORF">DAY19_07575</name>
</gene>
<dbReference type="InterPro" id="IPR003661">
    <property type="entry name" value="HisK_dim/P_dom"/>
</dbReference>
<dbReference type="InterPro" id="IPR036890">
    <property type="entry name" value="HATPase_C_sf"/>
</dbReference>
<keyword evidence="7" id="KW-0812">Transmembrane</keyword>
<keyword evidence="6" id="KW-0902">Two-component regulatory system</keyword>
<dbReference type="Proteomes" id="UP000443582">
    <property type="component" value="Unassembled WGS sequence"/>
</dbReference>
<evidence type="ECO:0000313" key="10">
    <source>
        <dbReference type="Proteomes" id="UP000443582"/>
    </source>
</evidence>
<accession>A0ABY0IF25</accession>
<dbReference type="RefSeq" id="WP_115361024.1">
    <property type="nucleotide sequence ID" value="NZ_QDKL01000002.1"/>
</dbReference>
<dbReference type="InterPro" id="IPR003594">
    <property type="entry name" value="HATPase_dom"/>
</dbReference>
<dbReference type="EMBL" id="QDKL01000002">
    <property type="protein sequence ID" value="RZF21539.1"/>
    <property type="molecule type" value="Genomic_DNA"/>
</dbReference>
<feature type="transmembrane region" description="Helical" evidence="7">
    <location>
        <begin position="142"/>
        <end position="160"/>
    </location>
</feature>
<evidence type="ECO:0000259" key="8">
    <source>
        <dbReference type="PROSITE" id="PS50109"/>
    </source>
</evidence>
<feature type="transmembrane region" description="Helical" evidence="7">
    <location>
        <begin position="62"/>
        <end position="82"/>
    </location>
</feature>
<evidence type="ECO:0000256" key="5">
    <source>
        <dbReference type="ARBA" id="ARBA00022777"/>
    </source>
</evidence>
<keyword evidence="5 9" id="KW-0418">Kinase</keyword>
<evidence type="ECO:0000256" key="1">
    <source>
        <dbReference type="ARBA" id="ARBA00000085"/>
    </source>
</evidence>
<evidence type="ECO:0000256" key="3">
    <source>
        <dbReference type="ARBA" id="ARBA00022553"/>
    </source>
</evidence>
<dbReference type="SMART" id="SM00387">
    <property type="entry name" value="HATPase_c"/>
    <property type="match status" value="1"/>
</dbReference>
<feature type="domain" description="Histidine kinase" evidence="8">
    <location>
        <begin position="216"/>
        <end position="432"/>
    </location>
</feature>
<feature type="transmembrane region" description="Helical" evidence="7">
    <location>
        <begin position="94"/>
        <end position="113"/>
    </location>
</feature>
<comment type="caution">
    <text evidence="9">The sequence shown here is derived from an EMBL/GenBank/DDBJ whole genome shotgun (WGS) entry which is preliminary data.</text>
</comment>